<name>A0AAD7UYU5_9FUNG</name>
<feature type="region of interest" description="Disordered" evidence="1">
    <location>
        <begin position="122"/>
        <end position="322"/>
    </location>
</feature>
<comment type="caution">
    <text evidence="2">The sequence shown here is derived from an EMBL/GenBank/DDBJ whole genome shotgun (WGS) entry which is preliminary data.</text>
</comment>
<protein>
    <submittedName>
        <fullName evidence="2">Uncharacterized protein</fullName>
    </submittedName>
</protein>
<dbReference type="Proteomes" id="UP001234581">
    <property type="component" value="Unassembled WGS sequence"/>
</dbReference>
<accession>A0AAD7UYU5</accession>
<evidence type="ECO:0000256" key="1">
    <source>
        <dbReference type="SAM" id="MobiDB-lite"/>
    </source>
</evidence>
<dbReference type="EMBL" id="JARTCD010000051">
    <property type="protein sequence ID" value="KAJ8655202.1"/>
    <property type="molecule type" value="Genomic_DNA"/>
</dbReference>
<evidence type="ECO:0000313" key="3">
    <source>
        <dbReference type="Proteomes" id="UP001234581"/>
    </source>
</evidence>
<dbReference type="RefSeq" id="XP_058340115.1">
    <property type="nucleotide sequence ID" value="XM_058489067.1"/>
</dbReference>
<feature type="compositionally biased region" description="Low complexity" evidence="1">
    <location>
        <begin position="126"/>
        <end position="208"/>
    </location>
</feature>
<evidence type="ECO:0000313" key="2">
    <source>
        <dbReference type="EMBL" id="KAJ8655202.1"/>
    </source>
</evidence>
<dbReference type="GO" id="GO:0030036">
    <property type="term" value="P:actin cytoskeleton organization"/>
    <property type="evidence" value="ECO:0007669"/>
    <property type="project" value="TreeGrafter"/>
</dbReference>
<dbReference type="PANTHER" id="PTHR12751:SF18">
    <property type="entry name" value="PHOSPHATASE AND ACTIN REGULATOR 1"/>
    <property type="match status" value="1"/>
</dbReference>
<keyword evidence="3" id="KW-1185">Reference proteome</keyword>
<gene>
    <name evidence="2" type="ORF">O0I10_009070</name>
</gene>
<feature type="compositionally biased region" description="Polar residues" evidence="1">
    <location>
        <begin position="1"/>
        <end position="11"/>
    </location>
</feature>
<proteinExistence type="predicted"/>
<reference evidence="2 3" key="1">
    <citation type="submission" date="2023-03" db="EMBL/GenBank/DDBJ databases">
        <title>Genome sequence of Lichtheimia ornata CBS 291.66.</title>
        <authorList>
            <person name="Mohabir J.T."/>
            <person name="Shea T.P."/>
            <person name="Kurbessoian T."/>
            <person name="Berby B."/>
            <person name="Fontaine J."/>
            <person name="Livny J."/>
            <person name="Gnirke A."/>
            <person name="Stajich J.E."/>
            <person name="Cuomo C.A."/>
        </authorList>
    </citation>
    <scope>NUCLEOTIDE SEQUENCE [LARGE SCALE GENOMIC DNA]</scope>
    <source>
        <strain evidence="2">CBS 291.66</strain>
    </source>
</reference>
<feature type="compositionally biased region" description="Basic and acidic residues" evidence="1">
    <location>
        <begin position="213"/>
        <end position="224"/>
    </location>
</feature>
<feature type="region of interest" description="Disordered" evidence="1">
    <location>
        <begin position="1"/>
        <end position="23"/>
    </location>
</feature>
<dbReference type="PANTHER" id="PTHR12751">
    <property type="entry name" value="PHOSPHATASE AND ACTIN REGULATOR PHACTR"/>
    <property type="match status" value="1"/>
</dbReference>
<sequence>MTAHQQYSRPSNRSRRQQEKIGEDVALANYMASNKMRHHHKQKQLDQANMMPPSGWGYPNMGYPSPAEWAYYQQQYAAAAAHAHAHAASQQKNGGSYVPYQYYYPNCHPNLWVDTSAAAPRSIHKSTSTPTRSSSPRSSPAQRSPHSRSSISSQHSLSSFHDPRPSRTSSSSSSTVSGASSTEFSIGRRSSVTSIASSVSGMSVSSKRSFSRRIKEVFKGKSESEVPETTTSTRVRRRSSIAALSGLFQKHNNVPTVPEEEATDEEHQHQQEEALPAPPAPPFVKSSCPTPPRTPTISSNVSTVSSLSSSSSSSSSSGKKKKIQFYPTIQVHETFSSSEYDRRCDTEATCQKLTPTLAVKIKQELNEYKLTDMEVHVESRRYTHFLL</sequence>
<dbReference type="GeneID" id="83216477"/>
<dbReference type="AlphaFoldDB" id="A0AAD7UYU5"/>
<dbReference type="GO" id="GO:0003779">
    <property type="term" value="F:actin binding"/>
    <property type="evidence" value="ECO:0007669"/>
    <property type="project" value="TreeGrafter"/>
</dbReference>
<organism evidence="2 3">
    <name type="scientific">Lichtheimia ornata</name>
    <dbReference type="NCBI Taxonomy" id="688661"/>
    <lineage>
        <taxon>Eukaryota</taxon>
        <taxon>Fungi</taxon>
        <taxon>Fungi incertae sedis</taxon>
        <taxon>Mucoromycota</taxon>
        <taxon>Mucoromycotina</taxon>
        <taxon>Mucoromycetes</taxon>
        <taxon>Mucorales</taxon>
        <taxon>Lichtheimiaceae</taxon>
        <taxon>Lichtheimia</taxon>
    </lineage>
</organism>
<feature type="compositionally biased region" description="Low complexity" evidence="1">
    <location>
        <begin position="298"/>
        <end position="317"/>
    </location>
</feature>